<dbReference type="KEGG" id="ada:A5CPEGH6_09300"/>
<dbReference type="InterPro" id="IPR029058">
    <property type="entry name" value="AB_hydrolase_fold"/>
</dbReference>
<protein>
    <recommendedName>
        <fullName evidence="1">Glycoside hydrolase family 13 N-terminal domain-containing protein</fullName>
    </recommendedName>
</protein>
<proteinExistence type="predicted"/>
<sequence>MGRIASIVCCLSLAAGSVRTQAQDTVRHAERTRNTFSTEGWWKPAGPKFSPEVHDDRTITFRLRAPQAERVELLFDEWDVVPQTMQRDTGGIWSLTIGPVEPRIYQYKFRIDGLETVDPVNPDVKAGTTIYGSVVEVRGGEEPRFDERRRVGGEVHLLPYRSSSLGQLRTAWIYVPREAVEHPARRLPVLYLRHGGGDFEGSWVREGRVAAIMDNLIAEKAAVPMYVVMTNGLTDGSWAGGSTPEGIRLLERELIGDVIPLVENRYPVRRDKRCRAIAGLSMGGGQAFVIGLRNLDLFSAIGQFSAGILSDGTFDYERYIPGVMEDPERINRELALLWIACGTKDPRHAGHLDTVEELHRRGVRCEFHDAPWGHEWQFWRLQLHDFAQRLFRNNHQ</sequence>
<dbReference type="InterPro" id="IPR004193">
    <property type="entry name" value="Glyco_hydro_13_N"/>
</dbReference>
<name>A0A4Y1WZV3_9BACT</name>
<dbReference type="GO" id="GO:0004553">
    <property type="term" value="F:hydrolase activity, hydrolyzing O-glycosyl compounds"/>
    <property type="evidence" value="ECO:0007669"/>
    <property type="project" value="InterPro"/>
</dbReference>
<evidence type="ECO:0000313" key="3">
    <source>
        <dbReference type="Proteomes" id="UP000319374"/>
    </source>
</evidence>
<reference evidence="3" key="1">
    <citation type="submission" date="2019-06" db="EMBL/GenBank/DDBJ databases">
        <title>Alistipes onderdonkii subsp. vulgaris subsp. nov., Alistipes dispar sp. nov. and Alistipes communis sp. nov., isolated from human faeces, and creation of Alistipes onderdonkii subsp. onderdonkii subsp. nov.</title>
        <authorList>
            <person name="Sakamoto M."/>
            <person name="Ikeyama N."/>
            <person name="Ogata Y."/>
            <person name="Suda W."/>
            <person name="Iino T."/>
            <person name="Hattori M."/>
            <person name="Ohkuma M."/>
        </authorList>
    </citation>
    <scope>NUCLEOTIDE SEQUENCE [LARGE SCALE GENOMIC DNA]</scope>
    <source>
        <strain evidence="3">5CPEGH6</strain>
    </source>
</reference>
<dbReference type="Pfam" id="PF00756">
    <property type="entry name" value="Esterase"/>
    <property type="match status" value="1"/>
</dbReference>
<dbReference type="PANTHER" id="PTHR48098:SF1">
    <property type="entry name" value="DIACYLGLYCEROL ACYLTRANSFERASE_MYCOLYLTRANSFERASE AG85A"/>
    <property type="match status" value="1"/>
</dbReference>
<dbReference type="InterPro" id="IPR050583">
    <property type="entry name" value="Mycobacterial_A85_antigen"/>
</dbReference>
<dbReference type="InterPro" id="IPR013783">
    <property type="entry name" value="Ig-like_fold"/>
</dbReference>
<dbReference type="GeneID" id="98672909"/>
<gene>
    <name evidence="2" type="ORF">A5CPEGH6_09300</name>
</gene>
<dbReference type="Gene3D" id="3.40.50.1820">
    <property type="entry name" value="alpha/beta hydrolase"/>
    <property type="match status" value="1"/>
</dbReference>
<organism evidence="2 3">
    <name type="scientific">Alistipes dispar</name>
    <dbReference type="NCBI Taxonomy" id="2585119"/>
    <lineage>
        <taxon>Bacteria</taxon>
        <taxon>Pseudomonadati</taxon>
        <taxon>Bacteroidota</taxon>
        <taxon>Bacteroidia</taxon>
        <taxon>Bacteroidales</taxon>
        <taxon>Rikenellaceae</taxon>
        <taxon>Alistipes</taxon>
    </lineage>
</organism>
<dbReference type="GO" id="GO:0005975">
    <property type="term" value="P:carbohydrate metabolic process"/>
    <property type="evidence" value="ECO:0007669"/>
    <property type="project" value="InterPro"/>
</dbReference>
<keyword evidence="3" id="KW-1185">Reference proteome</keyword>
<dbReference type="CDD" id="cd11294">
    <property type="entry name" value="E_set_Esterase_like_N"/>
    <property type="match status" value="1"/>
</dbReference>
<evidence type="ECO:0000259" key="1">
    <source>
        <dbReference type="Pfam" id="PF02922"/>
    </source>
</evidence>
<dbReference type="SUPFAM" id="SSF53474">
    <property type="entry name" value="alpha/beta-Hydrolases"/>
    <property type="match status" value="1"/>
</dbReference>
<dbReference type="Pfam" id="PF02922">
    <property type="entry name" value="CBM_48"/>
    <property type="match status" value="1"/>
</dbReference>
<feature type="domain" description="Glycoside hydrolase family 13 N-terminal" evidence="1">
    <location>
        <begin position="51"/>
        <end position="113"/>
    </location>
</feature>
<dbReference type="GO" id="GO:0016747">
    <property type="term" value="F:acyltransferase activity, transferring groups other than amino-acyl groups"/>
    <property type="evidence" value="ECO:0007669"/>
    <property type="project" value="TreeGrafter"/>
</dbReference>
<dbReference type="Proteomes" id="UP000319374">
    <property type="component" value="Chromosome"/>
</dbReference>
<dbReference type="OrthoDB" id="9803578at2"/>
<evidence type="ECO:0000313" key="2">
    <source>
        <dbReference type="EMBL" id="BBL06292.1"/>
    </source>
</evidence>
<dbReference type="AlphaFoldDB" id="A0A4Y1WZV3"/>
<dbReference type="InterPro" id="IPR014756">
    <property type="entry name" value="Ig_E-set"/>
</dbReference>
<dbReference type="EMBL" id="AP019736">
    <property type="protein sequence ID" value="BBL06292.1"/>
    <property type="molecule type" value="Genomic_DNA"/>
</dbReference>
<dbReference type="InterPro" id="IPR000801">
    <property type="entry name" value="Esterase-like"/>
</dbReference>
<dbReference type="SUPFAM" id="SSF81296">
    <property type="entry name" value="E set domains"/>
    <property type="match status" value="1"/>
</dbReference>
<dbReference type="RefSeq" id="WP_141428125.1">
    <property type="nucleotide sequence ID" value="NZ_AP019736.1"/>
</dbReference>
<dbReference type="PANTHER" id="PTHR48098">
    <property type="entry name" value="ENTEROCHELIN ESTERASE-RELATED"/>
    <property type="match status" value="1"/>
</dbReference>
<dbReference type="Gene3D" id="2.60.40.10">
    <property type="entry name" value="Immunoglobulins"/>
    <property type="match status" value="1"/>
</dbReference>
<accession>A0A4Y1WZV3</accession>